<sequence length="85" mass="9556">MLFHCPHASNIWHSLGLNTIQAMITCSAIAHGAHPTGTATINQDWPTIIIAVAWNIWLARNRKVFDNVDIPIQRIKEQCADTLRI</sequence>
<reference evidence="1" key="1">
    <citation type="submission" date="2014-09" db="EMBL/GenBank/DDBJ databases">
        <authorList>
            <person name="Magalhaes I.L.F."/>
            <person name="Oliveira U."/>
            <person name="Santos F.R."/>
            <person name="Vidigal T.H.D.A."/>
            <person name="Brescovit A.D."/>
            <person name="Santos A.J."/>
        </authorList>
    </citation>
    <scope>NUCLEOTIDE SEQUENCE</scope>
    <source>
        <tissue evidence="1">Shoot tissue taken approximately 20 cm above the soil surface</tissue>
    </source>
</reference>
<accession>A0A0A9FS96</accession>
<evidence type="ECO:0000313" key="1">
    <source>
        <dbReference type="EMBL" id="JAE15127.1"/>
    </source>
</evidence>
<name>A0A0A9FS96_ARUDO</name>
<proteinExistence type="predicted"/>
<reference evidence="1" key="2">
    <citation type="journal article" date="2015" name="Data Brief">
        <title>Shoot transcriptome of the giant reed, Arundo donax.</title>
        <authorList>
            <person name="Barrero R.A."/>
            <person name="Guerrero F.D."/>
            <person name="Moolhuijzen P."/>
            <person name="Goolsby J.A."/>
            <person name="Tidwell J."/>
            <person name="Bellgard S.E."/>
            <person name="Bellgard M.I."/>
        </authorList>
    </citation>
    <scope>NUCLEOTIDE SEQUENCE</scope>
    <source>
        <tissue evidence="1">Shoot tissue taken approximately 20 cm above the soil surface</tissue>
    </source>
</reference>
<organism evidence="1">
    <name type="scientific">Arundo donax</name>
    <name type="common">Giant reed</name>
    <name type="synonym">Donax arundinaceus</name>
    <dbReference type="NCBI Taxonomy" id="35708"/>
    <lineage>
        <taxon>Eukaryota</taxon>
        <taxon>Viridiplantae</taxon>
        <taxon>Streptophyta</taxon>
        <taxon>Embryophyta</taxon>
        <taxon>Tracheophyta</taxon>
        <taxon>Spermatophyta</taxon>
        <taxon>Magnoliopsida</taxon>
        <taxon>Liliopsida</taxon>
        <taxon>Poales</taxon>
        <taxon>Poaceae</taxon>
        <taxon>PACMAD clade</taxon>
        <taxon>Arundinoideae</taxon>
        <taxon>Arundineae</taxon>
        <taxon>Arundo</taxon>
    </lineage>
</organism>
<dbReference type="AlphaFoldDB" id="A0A0A9FS96"/>
<protein>
    <submittedName>
        <fullName evidence="1">Uncharacterized protein</fullName>
    </submittedName>
</protein>
<dbReference type="EMBL" id="GBRH01182769">
    <property type="protein sequence ID" value="JAE15127.1"/>
    <property type="molecule type" value="Transcribed_RNA"/>
</dbReference>